<sequence>MQNSVLLSTALLTLLLSIGLFFFIRASTKDRTQISRFVTEQRAEPLFEQLQQYFTRRAYRLTDVDAARNQITFEGLVRPSAFLAVFLTLLAAIGIFCLSLVLSLLFPKAASLFPLLVLFAPIAGIFYWQKAGRSEQVLLRVETLETTETNPQSLLTVTAHRDELAEMRRLLGFKELEEDAIG</sequence>
<reference evidence="2" key="1">
    <citation type="submission" date="2022-12" db="EMBL/GenBank/DDBJ databases">
        <title>Polyphasic identification of a Novel Hot-Spring Cyanobacterium Ocullathermofonsia sinensis gen nov. sp. nov. and Genomic Insights on its Adaptations to the Thermal Habitat.</title>
        <authorList>
            <person name="Daroch M."/>
            <person name="Tang J."/>
            <person name="Jiang Y."/>
        </authorList>
    </citation>
    <scope>NUCLEOTIDE SEQUENCE</scope>
    <source>
        <strain evidence="2">PKUAC-SCTA174</strain>
    </source>
</reference>
<keyword evidence="1" id="KW-0812">Transmembrane</keyword>
<protein>
    <submittedName>
        <fullName evidence="2">Cofactor assembly of complex C subunit B</fullName>
    </submittedName>
</protein>
<evidence type="ECO:0000313" key="3">
    <source>
        <dbReference type="Proteomes" id="UP001163152"/>
    </source>
</evidence>
<dbReference type="PANTHER" id="PTHR35302:SF1">
    <property type="entry name" value="PROTEIN COFACTOR ASSEMBLY OF COMPLEX C SUBUNIT B CCB1, CHLOROPLASTIC"/>
    <property type="match status" value="1"/>
</dbReference>
<dbReference type="InterPro" id="IPR021919">
    <property type="entry name" value="CCB1"/>
</dbReference>
<accession>A0A9E8ZEU0</accession>
<dbReference type="KEGG" id="tsin:OXH18_08790"/>
<organism evidence="2 3">
    <name type="scientific">Thermocoleostomius sinensis A174</name>
    <dbReference type="NCBI Taxonomy" id="2016057"/>
    <lineage>
        <taxon>Bacteria</taxon>
        <taxon>Bacillati</taxon>
        <taxon>Cyanobacteriota</taxon>
        <taxon>Cyanophyceae</taxon>
        <taxon>Oculatellales</taxon>
        <taxon>Oculatellaceae</taxon>
        <taxon>Thermocoleostomius</taxon>
    </lineage>
</organism>
<evidence type="ECO:0000313" key="2">
    <source>
        <dbReference type="EMBL" id="WAL62064.1"/>
    </source>
</evidence>
<dbReference type="PANTHER" id="PTHR35302">
    <property type="match status" value="1"/>
</dbReference>
<dbReference type="AlphaFoldDB" id="A0A9E8ZEU0"/>
<feature type="transmembrane region" description="Helical" evidence="1">
    <location>
        <begin position="81"/>
        <end position="106"/>
    </location>
</feature>
<keyword evidence="1" id="KW-1133">Transmembrane helix</keyword>
<keyword evidence="1" id="KW-0472">Membrane</keyword>
<gene>
    <name evidence="2" type="ORF">OXH18_08790</name>
</gene>
<name>A0A9E8ZEU0_9CYAN</name>
<dbReference type="Pfam" id="PF12046">
    <property type="entry name" value="CCB1"/>
    <property type="match status" value="1"/>
</dbReference>
<dbReference type="EMBL" id="CP113797">
    <property type="protein sequence ID" value="WAL62064.1"/>
    <property type="molecule type" value="Genomic_DNA"/>
</dbReference>
<feature type="transmembrane region" description="Helical" evidence="1">
    <location>
        <begin position="112"/>
        <end position="128"/>
    </location>
</feature>
<proteinExistence type="predicted"/>
<dbReference type="RefSeq" id="WP_268612154.1">
    <property type="nucleotide sequence ID" value="NZ_CP113797.1"/>
</dbReference>
<dbReference type="Proteomes" id="UP001163152">
    <property type="component" value="Chromosome"/>
</dbReference>
<evidence type="ECO:0000256" key="1">
    <source>
        <dbReference type="SAM" id="Phobius"/>
    </source>
</evidence>
<keyword evidence="3" id="KW-1185">Reference proteome</keyword>
<feature type="transmembrane region" description="Helical" evidence="1">
    <location>
        <begin position="6"/>
        <end position="26"/>
    </location>
</feature>